<protein>
    <submittedName>
        <fullName evidence="2">Uncharacterized protein</fullName>
    </submittedName>
</protein>
<comment type="caution">
    <text evidence="2">The sequence shown here is derived from an EMBL/GenBank/DDBJ whole genome shotgun (WGS) entry which is preliminary data.</text>
</comment>
<evidence type="ECO:0000313" key="3">
    <source>
        <dbReference type="Proteomes" id="UP001189429"/>
    </source>
</evidence>
<feature type="compositionally biased region" description="Basic and acidic residues" evidence="1">
    <location>
        <begin position="25"/>
        <end position="42"/>
    </location>
</feature>
<gene>
    <name evidence="2" type="ORF">PCOR1329_LOCUS52312</name>
</gene>
<dbReference type="Proteomes" id="UP001189429">
    <property type="component" value="Unassembled WGS sequence"/>
</dbReference>
<feature type="region of interest" description="Disordered" evidence="1">
    <location>
        <begin position="1"/>
        <end position="45"/>
    </location>
</feature>
<feature type="non-terminal residue" evidence="2">
    <location>
        <position position="108"/>
    </location>
</feature>
<feature type="compositionally biased region" description="Basic residues" evidence="1">
    <location>
        <begin position="1"/>
        <end position="22"/>
    </location>
</feature>
<evidence type="ECO:0000256" key="1">
    <source>
        <dbReference type="SAM" id="MobiDB-lite"/>
    </source>
</evidence>
<accession>A0ABN9UYA4</accession>
<name>A0ABN9UYA4_9DINO</name>
<feature type="compositionally biased region" description="Polar residues" evidence="1">
    <location>
        <begin position="95"/>
        <end position="108"/>
    </location>
</feature>
<keyword evidence="3" id="KW-1185">Reference proteome</keyword>
<proteinExistence type="predicted"/>
<dbReference type="EMBL" id="CAUYUJ010016362">
    <property type="protein sequence ID" value="CAK0864405.1"/>
    <property type="molecule type" value="Genomic_DNA"/>
</dbReference>
<feature type="non-terminal residue" evidence="2">
    <location>
        <position position="1"/>
    </location>
</feature>
<reference evidence="2" key="1">
    <citation type="submission" date="2023-10" db="EMBL/GenBank/DDBJ databases">
        <authorList>
            <person name="Chen Y."/>
            <person name="Shah S."/>
            <person name="Dougan E. K."/>
            <person name="Thang M."/>
            <person name="Chan C."/>
        </authorList>
    </citation>
    <scope>NUCLEOTIDE SEQUENCE [LARGE SCALE GENOMIC DNA]</scope>
</reference>
<feature type="region of interest" description="Disordered" evidence="1">
    <location>
        <begin position="87"/>
        <end position="108"/>
    </location>
</feature>
<organism evidence="2 3">
    <name type="scientific">Prorocentrum cordatum</name>
    <dbReference type="NCBI Taxonomy" id="2364126"/>
    <lineage>
        <taxon>Eukaryota</taxon>
        <taxon>Sar</taxon>
        <taxon>Alveolata</taxon>
        <taxon>Dinophyceae</taxon>
        <taxon>Prorocentrales</taxon>
        <taxon>Prorocentraceae</taxon>
        <taxon>Prorocentrum</taxon>
    </lineage>
</organism>
<evidence type="ECO:0000313" key="2">
    <source>
        <dbReference type="EMBL" id="CAK0864405.1"/>
    </source>
</evidence>
<sequence>GGKASKGARGKGGKGKGVHKSGKGATDKGKPSKVKATDHSGDVEGDIAKNMQIIIQCRELCEVHGHYKVGISSRPKKANGGWEVHIQNKGPQKWSRLSSATDSSLKET</sequence>